<comment type="caution">
    <text evidence="2">The sequence shown here is derived from an EMBL/GenBank/DDBJ whole genome shotgun (WGS) entry which is preliminary data.</text>
</comment>
<reference evidence="4 5" key="2">
    <citation type="journal article" date="2019" name="PLoS Negl. Trop. Dis.">
        <title>Revisiting the worldwide diversity of Leptospira species in the environment.</title>
        <authorList>
            <person name="Vincent A.T."/>
            <person name="Schiettekatte O."/>
            <person name="Bourhy P."/>
            <person name="Veyrier F.J."/>
            <person name="Picardeau M."/>
        </authorList>
    </citation>
    <scope>NUCLEOTIDE SEQUENCE [LARGE SCALE GENOMIC DNA]</scope>
    <source>
        <strain evidence="2 4">201702405</strain>
        <strain evidence="5">201702406</strain>
    </source>
</reference>
<dbReference type="InterPro" id="IPR011460">
    <property type="entry name" value="Lcl_C"/>
</dbReference>
<dbReference type="Pfam" id="PF07603">
    <property type="entry name" value="Lcl_C"/>
    <property type="match status" value="2"/>
</dbReference>
<evidence type="ECO:0000313" key="4">
    <source>
        <dbReference type="Proteomes" id="UP000297832"/>
    </source>
</evidence>
<feature type="domain" description="Lcl C-terminal" evidence="1">
    <location>
        <begin position="94"/>
        <end position="212"/>
    </location>
</feature>
<evidence type="ECO:0000259" key="1">
    <source>
        <dbReference type="Pfam" id="PF07603"/>
    </source>
</evidence>
<proteinExistence type="predicted"/>
<name>A0A5F2C4V2_9LEPT</name>
<organism evidence="2 4">
    <name type="scientific">Leptospira selangorensis</name>
    <dbReference type="NCBI Taxonomy" id="2484982"/>
    <lineage>
        <taxon>Bacteria</taxon>
        <taxon>Pseudomonadati</taxon>
        <taxon>Spirochaetota</taxon>
        <taxon>Spirochaetia</taxon>
        <taxon>Leptospirales</taxon>
        <taxon>Leptospiraceae</taxon>
        <taxon>Leptospira</taxon>
    </lineage>
</organism>
<accession>A0A5F2C4V2</accession>
<evidence type="ECO:0000313" key="5">
    <source>
        <dbReference type="Proteomes" id="UP000298057"/>
    </source>
</evidence>
<feature type="domain" description="Lcl C-terminal" evidence="1">
    <location>
        <begin position="228"/>
        <end position="351"/>
    </location>
</feature>
<sequence>MKKYRSLYILFLTSLVLWNCEAEHKNYDLETSVLLSLTSAASPAAFSFQLPDSNQTTCYDTSGATRACTGTGEDGEFTNIPAPFSLQIQDSGETILEESSGLTWQRCPFGMIWNGSTCIGSIINVYWQVANAYCNSLTTAGRSWRLPTARESALFGDHSQTNLLSNTYFPNGQASGGWTSTPAVGFFGRYLFYSYGGITPIDETTNMPIRCVSGPKTPNASFTDLGDGTLQETNTGLIIKKCAYGQADDSTCTGAASPLNWQQALDYCNNLNFASRTDWRLPSHRESFFISEPSIGNSNLPLSLFPNSIQASIAWTGTTANNALTTAHAQMVYQMYSYSKSDTSNVRARCVAGP</sequence>
<dbReference type="AlphaFoldDB" id="A0A5F2C4V2"/>
<evidence type="ECO:0000313" key="3">
    <source>
        <dbReference type="EMBL" id="TGM26811.1"/>
    </source>
</evidence>
<dbReference type="Proteomes" id="UP000298057">
    <property type="component" value="Unassembled WGS sequence"/>
</dbReference>
<evidence type="ECO:0000313" key="2">
    <source>
        <dbReference type="EMBL" id="TGM10775.1"/>
    </source>
</evidence>
<dbReference type="Proteomes" id="UP000297832">
    <property type="component" value="Unassembled WGS sequence"/>
</dbReference>
<dbReference type="EMBL" id="RQGV01000024">
    <property type="protein sequence ID" value="TGM10775.1"/>
    <property type="molecule type" value="Genomic_DNA"/>
</dbReference>
<dbReference type="EMBL" id="RQGU01000036">
    <property type="protein sequence ID" value="TGM26811.1"/>
    <property type="molecule type" value="Genomic_DNA"/>
</dbReference>
<protein>
    <submittedName>
        <fullName evidence="2">DUF1566 domain-containing protein</fullName>
    </submittedName>
</protein>
<keyword evidence="5" id="KW-1185">Reference proteome</keyword>
<dbReference type="PANTHER" id="PTHR35812:SF1">
    <property type="entry name" value="LIPOPROTEIN"/>
    <property type="match status" value="1"/>
</dbReference>
<dbReference type="PANTHER" id="PTHR35812">
    <property type="entry name" value="LIPOPROTEIN"/>
    <property type="match status" value="1"/>
</dbReference>
<reference evidence="3" key="1">
    <citation type="submission" date="2018-10" db="EMBL/GenBank/DDBJ databases">
        <authorList>
            <person name="Vincent A.T."/>
            <person name="Schiettekatte O."/>
            <person name="Bourhy P."/>
            <person name="Veyrier F.J."/>
            <person name="Picardeau M."/>
        </authorList>
    </citation>
    <scope>NUCLEOTIDE SEQUENCE</scope>
    <source>
        <strain evidence="3">201702406</strain>
    </source>
</reference>
<dbReference type="RefSeq" id="WP_135625936.1">
    <property type="nucleotide sequence ID" value="NZ_RQGU01000036.1"/>
</dbReference>
<gene>
    <name evidence="2" type="ORF">EHQ81_18335</name>
    <name evidence="3" type="ORF">EHQ82_02055</name>
</gene>